<gene>
    <name evidence="3" type="ORF">AMORRO_LOCUS18349</name>
</gene>
<protein>
    <submittedName>
        <fullName evidence="3">10309_t:CDS:1</fullName>
    </submittedName>
</protein>
<reference evidence="3" key="1">
    <citation type="submission" date="2021-06" db="EMBL/GenBank/DDBJ databases">
        <authorList>
            <person name="Kallberg Y."/>
            <person name="Tangrot J."/>
            <person name="Rosling A."/>
        </authorList>
    </citation>
    <scope>NUCLEOTIDE SEQUENCE</scope>
    <source>
        <strain evidence="3">CL551</strain>
    </source>
</reference>
<feature type="non-terminal residue" evidence="3">
    <location>
        <position position="1"/>
    </location>
</feature>
<dbReference type="PANTHER" id="PTHR46093:SF18">
    <property type="entry name" value="FIBRONECTIN TYPE-III DOMAIN-CONTAINING PROTEIN"/>
    <property type="match status" value="1"/>
</dbReference>
<feature type="non-terminal residue" evidence="3">
    <location>
        <position position="144"/>
    </location>
</feature>
<comment type="caution">
    <text evidence="3">The sequence shown here is derived from an EMBL/GenBank/DDBJ whole genome shotgun (WGS) entry which is preliminary data.</text>
</comment>
<evidence type="ECO:0000313" key="4">
    <source>
        <dbReference type="Proteomes" id="UP000789342"/>
    </source>
</evidence>
<sequence length="144" mass="16430">SPSSSSTLATTPNFMYGDLRYSSFLPPNPYPTKATGARLNCLVNATVTVVPNFEDDSQLTNYVYVFGGFHMYTDEVYNDLYRLNVSEMKWEDMIYLKGKSPSKRINHSASLWNKDKLIIYGGTDEEDMHCDDVVILDLKSMSWE</sequence>
<dbReference type="InterPro" id="IPR011043">
    <property type="entry name" value="Gal_Oxase/kelch_b-propeller"/>
</dbReference>
<dbReference type="Pfam" id="PF24681">
    <property type="entry name" value="Kelch_KLHDC2_KLHL20_DRC7"/>
    <property type="match status" value="1"/>
</dbReference>
<dbReference type="InterPro" id="IPR015915">
    <property type="entry name" value="Kelch-typ_b-propeller"/>
</dbReference>
<evidence type="ECO:0000256" key="2">
    <source>
        <dbReference type="ARBA" id="ARBA00022737"/>
    </source>
</evidence>
<accession>A0A9N9JSH5</accession>
<dbReference type="PANTHER" id="PTHR46093">
    <property type="entry name" value="ACYL-COA-BINDING DOMAIN-CONTAINING PROTEIN 5"/>
    <property type="match status" value="1"/>
</dbReference>
<evidence type="ECO:0000256" key="1">
    <source>
        <dbReference type="ARBA" id="ARBA00022441"/>
    </source>
</evidence>
<keyword evidence="2" id="KW-0677">Repeat</keyword>
<name>A0A9N9JSH5_9GLOM</name>
<organism evidence="3 4">
    <name type="scientific">Acaulospora morrowiae</name>
    <dbReference type="NCBI Taxonomy" id="94023"/>
    <lineage>
        <taxon>Eukaryota</taxon>
        <taxon>Fungi</taxon>
        <taxon>Fungi incertae sedis</taxon>
        <taxon>Mucoromycota</taxon>
        <taxon>Glomeromycotina</taxon>
        <taxon>Glomeromycetes</taxon>
        <taxon>Diversisporales</taxon>
        <taxon>Acaulosporaceae</taxon>
        <taxon>Acaulospora</taxon>
    </lineage>
</organism>
<dbReference type="AlphaFoldDB" id="A0A9N9JSH5"/>
<keyword evidence="1" id="KW-0880">Kelch repeat</keyword>
<dbReference type="Proteomes" id="UP000789342">
    <property type="component" value="Unassembled WGS sequence"/>
</dbReference>
<dbReference type="Gene3D" id="2.120.10.80">
    <property type="entry name" value="Kelch-type beta propeller"/>
    <property type="match status" value="1"/>
</dbReference>
<proteinExistence type="predicted"/>
<keyword evidence="4" id="KW-1185">Reference proteome</keyword>
<dbReference type="OrthoDB" id="432528at2759"/>
<dbReference type="SUPFAM" id="SSF50965">
    <property type="entry name" value="Galactose oxidase, central domain"/>
    <property type="match status" value="1"/>
</dbReference>
<evidence type="ECO:0000313" key="3">
    <source>
        <dbReference type="EMBL" id="CAG8793528.1"/>
    </source>
</evidence>
<dbReference type="EMBL" id="CAJVPV010064035">
    <property type="protein sequence ID" value="CAG8793528.1"/>
    <property type="molecule type" value="Genomic_DNA"/>
</dbReference>